<sequence>MVTLSVSGGGCWRKEDGWPWLRIREQHNRDSYVVDKAAGTNDQVLTSLSGRSNKDRLVLDKCLLRKGSWKKELQVELQGHMSAIISFELWVGGPQATDFLQFVTGWSVDLTQWIQSGAARRWYKVQKSIQDSSSEVVKGPEFWGNEAELQRSTAYVCVNITGVKDPDTETSDLPQPDTTMVAKAAPSEKSPFQFVLPHRSLTRSGKLRAVRVGQIVHEDEQLRTDILHELLPLTLYGHTTTRHHQRASTNRSQERRNGIAKALMLLQLSCQYANYCVDELNRYASKLEKRTLKLKGKTSRVKHRHKLLKEQKVKLKREAEVLSCSLDGMQSLLEKLDPETLARLQVERSSNLET</sequence>
<accession>A0A329SH14</accession>
<proteinExistence type="predicted"/>
<dbReference type="EMBL" id="MJFZ01000151">
    <property type="protein sequence ID" value="RAW36029.1"/>
    <property type="molecule type" value="Genomic_DNA"/>
</dbReference>
<evidence type="ECO:0000313" key="1">
    <source>
        <dbReference type="EMBL" id="RAW36029.1"/>
    </source>
</evidence>
<gene>
    <name evidence="1" type="ORF">PC110_g7679</name>
</gene>
<keyword evidence="2" id="KW-1185">Reference proteome</keyword>
<evidence type="ECO:0000313" key="2">
    <source>
        <dbReference type="Proteomes" id="UP000251314"/>
    </source>
</evidence>
<comment type="caution">
    <text evidence="1">The sequence shown here is derived from an EMBL/GenBank/DDBJ whole genome shotgun (WGS) entry which is preliminary data.</text>
</comment>
<organism evidence="1 2">
    <name type="scientific">Phytophthora cactorum</name>
    <dbReference type="NCBI Taxonomy" id="29920"/>
    <lineage>
        <taxon>Eukaryota</taxon>
        <taxon>Sar</taxon>
        <taxon>Stramenopiles</taxon>
        <taxon>Oomycota</taxon>
        <taxon>Peronosporomycetes</taxon>
        <taxon>Peronosporales</taxon>
        <taxon>Peronosporaceae</taxon>
        <taxon>Phytophthora</taxon>
    </lineage>
</organism>
<protein>
    <submittedName>
        <fullName evidence="1">Uncharacterized protein</fullName>
    </submittedName>
</protein>
<dbReference type="OrthoDB" id="91382at2759"/>
<dbReference type="AlphaFoldDB" id="A0A329SH14"/>
<name>A0A329SH14_9STRA</name>
<dbReference type="VEuPathDB" id="FungiDB:PC110_g7679"/>
<dbReference type="Proteomes" id="UP000251314">
    <property type="component" value="Unassembled WGS sequence"/>
</dbReference>
<reference evidence="1 2" key="1">
    <citation type="submission" date="2018-01" db="EMBL/GenBank/DDBJ databases">
        <title>Draft genome of the strawberry crown rot pathogen Phytophthora cactorum.</title>
        <authorList>
            <person name="Armitage A.D."/>
            <person name="Lysoe E."/>
            <person name="Nellist C.F."/>
            <person name="Harrison R.J."/>
            <person name="Brurberg M.B."/>
        </authorList>
    </citation>
    <scope>NUCLEOTIDE SEQUENCE [LARGE SCALE GENOMIC DNA]</scope>
    <source>
        <strain evidence="1 2">10300</strain>
    </source>
</reference>